<evidence type="ECO:0000256" key="6">
    <source>
        <dbReference type="ARBA" id="ARBA00023136"/>
    </source>
</evidence>
<dbReference type="eggNOG" id="COG0848">
    <property type="taxonomic scope" value="Bacteria"/>
</dbReference>
<gene>
    <name evidence="9" type="primary">exbD</name>
    <name evidence="9" type="ORF">CSEC_0043</name>
</gene>
<reference evidence="9" key="2">
    <citation type="submission" date="2014-09" db="EMBL/GenBank/DDBJ databases">
        <title>Criblamydia sequanensis harbors a mega-plasmid encoding arsenite resistance.</title>
        <authorList>
            <person name="Bertelli C."/>
            <person name="Goesmann A."/>
            <person name="Greub G."/>
        </authorList>
    </citation>
    <scope>NUCLEOTIDE SEQUENCE [LARGE SCALE GENOMIC DNA]</scope>
    <source>
        <strain evidence="9">CRIB-18</strain>
    </source>
</reference>
<evidence type="ECO:0000256" key="3">
    <source>
        <dbReference type="ARBA" id="ARBA00022475"/>
    </source>
</evidence>
<evidence type="ECO:0000256" key="8">
    <source>
        <dbReference type="SAM" id="Phobius"/>
    </source>
</evidence>
<dbReference type="GO" id="GO:0015031">
    <property type="term" value="P:protein transport"/>
    <property type="evidence" value="ECO:0007669"/>
    <property type="project" value="UniProtKB-KW"/>
</dbReference>
<keyword evidence="7" id="KW-0813">Transport</keyword>
<dbReference type="GO" id="GO:0005886">
    <property type="term" value="C:plasma membrane"/>
    <property type="evidence" value="ECO:0007669"/>
    <property type="project" value="UniProtKB-SubCell"/>
</dbReference>
<proteinExistence type="inferred from homology"/>
<dbReference type="OrthoDB" id="9793581at2"/>
<evidence type="ECO:0000256" key="5">
    <source>
        <dbReference type="ARBA" id="ARBA00022989"/>
    </source>
</evidence>
<dbReference type="EMBL" id="CCEJ010000001">
    <property type="protein sequence ID" value="CDR32887.1"/>
    <property type="molecule type" value="Genomic_DNA"/>
</dbReference>
<evidence type="ECO:0000256" key="4">
    <source>
        <dbReference type="ARBA" id="ARBA00022692"/>
    </source>
</evidence>
<evidence type="ECO:0000256" key="1">
    <source>
        <dbReference type="ARBA" id="ARBA00004162"/>
    </source>
</evidence>
<dbReference type="RefSeq" id="WP_041016413.1">
    <property type="nucleotide sequence ID" value="NZ_CCEJ010000001.1"/>
</dbReference>
<evidence type="ECO:0000313" key="9">
    <source>
        <dbReference type="EMBL" id="CDR32887.1"/>
    </source>
</evidence>
<keyword evidence="5 8" id="KW-1133">Transmembrane helix</keyword>
<comment type="caution">
    <text evidence="9">The sequence shown here is derived from an EMBL/GenBank/DDBJ whole genome shotgun (WGS) entry which is preliminary data.</text>
</comment>
<keyword evidence="3" id="KW-1003">Cell membrane</keyword>
<dbReference type="Pfam" id="PF02472">
    <property type="entry name" value="ExbD"/>
    <property type="match status" value="1"/>
</dbReference>
<keyword evidence="10" id="KW-1185">Reference proteome</keyword>
<comment type="subcellular location">
    <subcellularLocation>
        <location evidence="1">Cell membrane</location>
        <topology evidence="1">Single-pass membrane protein</topology>
    </subcellularLocation>
    <subcellularLocation>
        <location evidence="7">Cell membrane</location>
        <topology evidence="7">Single-pass type II membrane protein</topology>
    </subcellularLocation>
</comment>
<dbReference type="Proteomes" id="UP000031552">
    <property type="component" value="Unassembled WGS sequence"/>
</dbReference>
<keyword evidence="7" id="KW-0653">Protein transport</keyword>
<evidence type="ECO:0000256" key="7">
    <source>
        <dbReference type="RuleBase" id="RU003879"/>
    </source>
</evidence>
<accession>A0A090CXQ9</accession>
<protein>
    <submittedName>
        <fullName evidence="9">Biopolymer transport protein ExbD</fullName>
    </submittedName>
</protein>
<feature type="transmembrane region" description="Helical" evidence="8">
    <location>
        <begin position="12"/>
        <end position="33"/>
    </location>
</feature>
<evidence type="ECO:0000313" key="10">
    <source>
        <dbReference type="Proteomes" id="UP000031552"/>
    </source>
</evidence>
<dbReference type="STRING" id="1437425.CSEC_0043"/>
<evidence type="ECO:0000256" key="2">
    <source>
        <dbReference type="ARBA" id="ARBA00005811"/>
    </source>
</evidence>
<name>A0A090CXQ9_9BACT</name>
<dbReference type="PANTHER" id="PTHR30558">
    <property type="entry name" value="EXBD MEMBRANE COMPONENT OF PMF-DRIVEN MACROMOLECULE IMPORT SYSTEM"/>
    <property type="match status" value="1"/>
</dbReference>
<keyword evidence="4 7" id="KW-0812">Transmembrane</keyword>
<organism evidence="9 10">
    <name type="scientific">Candidatus Criblamydia sequanensis CRIB-18</name>
    <dbReference type="NCBI Taxonomy" id="1437425"/>
    <lineage>
        <taxon>Bacteria</taxon>
        <taxon>Pseudomonadati</taxon>
        <taxon>Chlamydiota</taxon>
        <taxon>Chlamydiia</taxon>
        <taxon>Parachlamydiales</taxon>
        <taxon>Candidatus Criblamydiaceae</taxon>
        <taxon>Candidatus Criblamydia</taxon>
    </lineage>
</organism>
<dbReference type="InterPro" id="IPR003400">
    <property type="entry name" value="ExbD"/>
</dbReference>
<sequence>MKPFKTTLKTSLSLIDLTPLVDVIFLLLIFFIITSDILPFKTLNIENPKLDKDAIPLSTQLAVVMDRQNVIYLGSKKVIADLKSVKQELLQLIEAIKNKNGGKEPTLVLSVDKNVSYGSFLELYSIIEELASQVRLVFTPDENSYDYF</sequence>
<reference evidence="9" key="1">
    <citation type="submission" date="2013-12" db="EMBL/GenBank/DDBJ databases">
        <authorList>
            <person name="Linke B."/>
        </authorList>
    </citation>
    <scope>NUCLEOTIDE SEQUENCE [LARGE SCALE GENOMIC DNA]</scope>
    <source>
        <strain evidence="9">CRIB-18</strain>
    </source>
</reference>
<comment type="similarity">
    <text evidence="2 7">Belongs to the ExbD/TolR family.</text>
</comment>
<dbReference type="GO" id="GO:0022857">
    <property type="term" value="F:transmembrane transporter activity"/>
    <property type="evidence" value="ECO:0007669"/>
    <property type="project" value="InterPro"/>
</dbReference>
<dbReference type="AlphaFoldDB" id="A0A090CXQ9"/>
<keyword evidence="6 8" id="KW-0472">Membrane</keyword>